<accession>A0A1E4SIA9</accession>
<dbReference type="OrthoDB" id="413313at2759"/>
<dbReference type="GeneID" id="30984209"/>
<evidence type="ECO:0000313" key="7">
    <source>
        <dbReference type="EMBL" id="ODV79210.1"/>
    </source>
</evidence>
<evidence type="ECO:0000256" key="5">
    <source>
        <dbReference type="ARBA" id="ARBA00023136"/>
    </source>
</evidence>
<dbReference type="PANTHER" id="PTHR28234:SF1">
    <property type="entry name" value="NUCLEAR CONTROL OF ATPASE PROTEIN 2"/>
    <property type="match status" value="1"/>
</dbReference>
<keyword evidence="3" id="KW-1133">Transmembrane helix</keyword>
<dbReference type="Pfam" id="PF08637">
    <property type="entry name" value="NCA2"/>
    <property type="match status" value="1"/>
</dbReference>
<keyword evidence="5" id="KW-0472">Membrane</keyword>
<gene>
    <name evidence="7" type="ORF">CANTADRAFT_52366</name>
</gene>
<dbReference type="STRING" id="984487.A0A1E4SIA9"/>
<evidence type="ECO:0000256" key="4">
    <source>
        <dbReference type="ARBA" id="ARBA00023128"/>
    </source>
</evidence>
<keyword evidence="8" id="KW-1185">Reference proteome</keyword>
<evidence type="ECO:0000313" key="8">
    <source>
        <dbReference type="Proteomes" id="UP000094285"/>
    </source>
</evidence>
<name>A0A1E4SIA9_9ASCO</name>
<dbReference type="GO" id="GO:0005741">
    <property type="term" value="C:mitochondrial outer membrane"/>
    <property type="evidence" value="ECO:0007669"/>
    <property type="project" value="TreeGrafter"/>
</dbReference>
<dbReference type="Proteomes" id="UP000094285">
    <property type="component" value="Unassembled WGS sequence"/>
</dbReference>
<dbReference type="PANTHER" id="PTHR28234">
    <property type="entry name" value="NUCLEAR CONTROL OF ATPASE PROTEIN 2"/>
    <property type="match status" value="1"/>
</dbReference>
<evidence type="ECO:0000256" key="6">
    <source>
        <dbReference type="SAM" id="Coils"/>
    </source>
</evidence>
<sequence length="625" mass="70961">MDFLTPGIRPPSAQSSRVLRSINSNNRISLGIKARFKEVNSLTSAFLTNELAKYSQDTVAVLEASAQQADAFNTLLDAFQQLYYLLGVEDFSFDRVSSIDLGKIAHIYSTTVDTPSDNGAGIAKINDTTQQLINYYVLLTLNLNLANSLIYKTLVLKSNLAYWEDLYNSRTNKAVYLVQTTPLKLYSFTISLFEKDNLVYNNWIRAKHYFNVLFSSGKAILSTVLIKNNPTLALLNISKGNSLQRYKHMVKTALKSPFNLVNNEIKGKIAELNQQIEAYTDQINHMLRMKLNDKSKTIEDLEQLLGKTEGSENQKINELLGKVNTLSKTPTQSEQPSFLTRYWPLLLLLVVYGPSQTINAYNNKDEIIHWFKHNFVDTVYGFFKNWLVKPVNDMLNILRHDDELSITSKESLKSDLDSLERMVIDFLGDENVTNIDKQQIHQSIQNGDLTLLMSKYEDQIRLPVTSILKGSLIRSILIQIQKTKVDGGLAINGIDKLLKSQQLVFGIVSISPSIFIVYKLWNYFLGAKPISINGKQVNILCLKGLNNIENLLINLGAKQDTPGNYEGKLLIEIVNLIIIAQLILPKSLSKDWVRDLNELNNKEYDIPTKISLVRKIWNVYGPYFR</sequence>
<evidence type="ECO:0000256" key="1">
    <source>
        <dbReference type="ARBA" id="ARBA00004225"/>
    </source>
</evidence>
<reference evidence="8" key="1">
    <citation type="submission" date="2016-05" db="EMBL/GenBank/DDBJ databases">
        <title>Comparative genomics of biotechnologically important yeasts.</title>
        <authorList>
            <consortium name="DOE Joint Genome Institute"/>
            <person name="Riley R."/>
            <person name="Haridas S."/>
            <person name="Wolfe K.H."/>
            <person name="Lopes M.R."/>
            <person name="Hittinger C.T."/>
            <person name="Goker M."/>
            <person name="Salamov A."/>
            <person name="Wisecaver J."/>
            <person name="Long T.M."/>
            <person name="Aerts A.L."/>
            <person name="Barry K."/>
            <person name="Choi C."/>
            <person name="Clum A."/>
            <person name="Coughlan A.Y."/>
            <person name="Deshpande S."/>
            <person name="Douglass A.P."/>
            <person name="Hanson S.J."/>
            <person name="Klenk H.-P."/>
            <person name="Labutti K."/>
            <person name="Lapidus A."/>
            <person name="Lindquist E."/>
            <person name="Lipzen A."/>
            <person name="Meier-Kolthoff J.P."/>
            <person name="Ohm R.A."/>
            <person name="Otillar R.P."/>
            <person name="Pangilinan J."/>
            <person name="Peng Y."/>
            <person name="Rokas A."/>
            <person name="Rosa C.A."/>
            <person name="Scheuner C."/>
            <person name="Sibirny A.A."/>
            <person name="Slot J.C."/>
            <person name="Stielow J.B."/>
            <person name="Sun H."/>
            <person name="Kurtzman C.P."/>
            <person name="Blackwell M."/>
            <person name="Grigoriev I.V."/>
            <person name="Jeffries T.W."/>
        </authorList>
    </citation>
    <scope>NUCLEOTIDE SEQUENCE [LARGE SCALE GENOMIC DNA]</scope>
    <source>
        <strain evidence="8">NRRL Y-17324</strain>
    </source>
</reference>
<dbReference type="EMBL" id="KV453912">
    <property type="protein sequence ID" value="ODV79210.1"/>
    <property type="molecule type" value="Genomic_DNA"/>
</dbReference>
<dbReference type="RefSeq" id="XP_020064332.1">
    <property type="nucleotide sequence ID" value="XM_020210073.1"/>
</dbReference>
<feature type="coiled-coil region" evidence="6">
    <location>
        <begin position="262"/>
        <end position="304"/>
    </location>
</feature>
<proteinExistence type="predicted"/>
<comment type="subcellular location">
    <subcellularLocation>
        <location evidence="1">Mitochondrion membrane</location>
        <topology evidence="1">Multi-pass membrane protein</topology>
    </subcellularLocation>
</comment>
<dbReference type="InterPro" id="IPR013946">
    <property type="entry name" value="NCA2-like"/>
</dbReference>
<dbReference type="AlphaFoldDB" id="A0A1E4SIA9"/>
<keyword evidence="6" id="KW-0175">Coiled coil</keyword>
<protein>
    <submittedName>
        <fullName evidence="7">NCA2-domain-containing protein</fullName>
    </submittedName>
</protein>
<keyword evidence="4" id="KW-0496">Mitochondrion</keyword>
<organism evidence="7 8">
    <name type="scientific">Suhomyces tanzawaensis NRRL Y-17324</name>
    <dbReference type="NCBI Taxonomy" id="984487"/>
    <lineage>
        <taxon>Eukaryota</taxon>
        <taxon>Fungi</taxon>
        <taxon>Dikarya</taxon>
        <taxon>Ascomycota</taxon>
        <taxon>Saccharomycotina</taxon>
        <taxon>Pichiomycetes</taxon>
        <taxon>Debaryomycetaceae</taxon>
        <taxon>Suhomyces</taxon>
    </lineage>
</organism>
<keyword evidence="2" id="KW-0812">Transmembrane</keyword>
<evidence type="ECO:0000256" key="2">
    <source>
        <dbReference type="ARBA" id="ARBA00022692"/>
    </source>
</evidence>
<evidence type="ECO:0000256" key="3">
    <source>
        <dbReference type="ARBA" id="ARBA00022989"/>
    </source>
</evidence>